<evidence type="ECO:0000256" key="1">
    <source>
        <dbReference type="SAM" id="MobiDB-lite"/>
    </source>
</evidence>
<protein>
    <submittedName>
        <fullName evidence="2">Uncharacterized protein</fullName>
    </submittedName>
</protein>
<organism evidence="2 3">
    <name type="scientific">Anas platyrhynchos</name>
    <name type="common">Mallard</name>
    <name type="synonym">Anas boschas</name>
    <dbReference type="NCBI Taxonomy" id="8839"/>
    <lineage>
        <taxon>Eukaryota</taxon>
        <taxon>Metazoa</taxon>
        <taxon>Chordata</taxon>
        <taxon>Craniata</taxon>
        <taxon>Vertebrata</taxon>
        <taxon>Euteleostomi</taxon>
        <taxon>Archelosauria</taxon>
        <taxon>Archosauria</taxon>
        <taxon>Dinosauria</taxon>
        <taxon>Saurischia</taxon>
        <taxon>Theropoda</taxon>
        <taxon>Coelurosauria</taxon>
        <taxon>Aves</taxon>
        <taxon>Neognathae</taxon>
        <taxon>Galloanserae</taxon>
        <taxon>Anseriformes</taxon>
        <taxon>Anatidae</taxon>
        <taxon>Anatinae</taxon>
        <taxon>Anas</taxon>
    </lineage>
</organism>
<gene>
    <name evidence="2" type="ORF">Anapl_02019</name>
</gene>
<proteinExistence type="predicted"/>
<dbReference type="EMBL" id="KB742523">
    <property type="protein sequence ID" value="EOB07498.1"/>
    <property type="molecule type" value="Genomic_DNA"/>
</dbReference>
<feature type="compositionally biased region" description="Low complexity" evidence="1">
    <location>
        <begin position="120"/>
        <end position="131"/>
    </location>
</feature>
<evidence type="ECO:0000313" key="3">
    <source>
        <dbReference type="Proteomes" id="UP000296049"/>
    </source>
</evidence>
<sequence length="356" mass="36609">MQGERGGEPCAEPPTPGTRLTGLSPGMQDGVHEAVNEVAAAKGLRVKVYRYRAMLSPEPPRPRAQIPAGLRLAPLSPSHVPLLNATWSFGLYFDAPGLSQPPGKAGASLDPPGSPPGLPGAPAASEPESSGRSVQLPPGSCGAFFALILVLVKYRAAVELNMMHDGCLVPPSCATSPAPALSKVPGPGGKEQEETFPSMIVLPLAERVMKILGKCYTTRGQPFGAKFPEKPARFPGGDAGGASSAVPPFPTRGASETSEGVALRDGGSPVAAPELSADPLLVFPLLSPGGSCCMEGHGGGPSETPNLWQASSTFLRLFSPWTAALTAWSRVLGVFAIGTGLSSPAQHPSEAVRLSF</sequence>
<name>R0M4B2_ANAPL</name>
<reference evidence="3" key="1">
    <citation type="journal article" date="2013" name="Nat. Genet.">
        <title>The duck genome and transcriptome provide insight into an avian influenza virus reservoir species.</title>
        <authorList>
            <person name="Huang Y."/>
            <person name="Li Y."/>
            <person name="Burt D.W."/>
            <person name="Chen H."/>
            <person name="Zhang Y."/>
            <person name="Qian W."/>
            <person name="Kim H."/>
            <person name="Gan S."/>
            <person name="Zhao Y."/>
            <person name="Li J."/>
            <person name="Yi K."/>
            <person name="Feng H."/>
            <person name="Zhu P."/>
            <person name="Li B."/>
            <person name="Liu Q."/>
            <person name="Fairley S."/>
            <person name="Magor K.E."/>
            <person name="Du Z."/>
            <person name="Hu X."/>
            <person name="Goodman L."/>
            <person name="Tafer H."/>
            <person name="Vignal A."/>
            <person name="Lee T."/>
            <person name="Kim K.W."/>
            <person name="Sheng Z."/>
            <person name="An Y."/>
            <person name="Searle S."/>
            <person name="Herrero J."/>
            <person name="Groenen M.A."/>
            <person name="Crooijmans R.P."/>
            <person name="Faraut T."/>
            <person name="Cai Q."/>
            <person name="Webster R.G."/>
            <person name="Aldridge J.R."/>
            <person name="Warren W.C."/>
            <person name="Bartschat S."/>
            <person name="Kehr S."/>
            <person name="Marz M."/>
            <person name="Stadler P.F."/>
            <person name="Smith J."/>
            <person name="Kraus R.H."/>
            <person name="Zhao Y."/>
            <person name="Ren L."/>
            <person name="Fei J."/>
            <person name="Morisson M."/>
            <person name="Kaiser P."/>
            <person name="Griffin D.K."/>
            <person name="Rao M."/>
            <person name="Pitel F."/>
            <person name="Wang J."/>
            <person name="Li N."/>
        </authorList>
    </citation>
    <scope>NUCLEOTIDE SEQUENCE [LARGE SCALE GENOMIC DNA]</scope>
</reference>
<feature type="region of interest" description="Disordered" evidence="1">
    <location>
        <begin position="236"/>
        <end position="269"/>
    </location>
</feature>
<feature type="region of interest" description="Disordered" evidence="1">
    <location>
        <begin position="1"/>
        <end position="28"/>
    </location>
</feature>
<keyword evidence="3" id="KW-1185">Reference proteome</keyword>
<accession>R0M4B2</accession>
<evidence type="ECO:0000313" key="2">
    <source>
        <dbReference type="EMBL" id="EOB07498.1"/>
    </source>
</evidence>
<dbReference type="Proteomes" id="UP000296049">
    <property type="component" value="Unassembled WGS sequence"/>
</dbReference>
<dbReference type="AlphaFoldDB" id="R0M4B2"/>
<feature type="region of interest" description="Disordered" evidence="1">
    <location>
        <begin position="101"/>
        <end position="135"/>
    </location>
</feature>